<evidence type="ECO:0000259" key="11">
    <source>
        <dbReference type="Pfam" id="PF00933"/>
    </source>
</evidence>
<dbReference type="OrthoDB" id="9786661at2"/>
<dbReference type="Gene3D" id="3.20.20.300">
    <property type="entry name" value="Glycoside hydrolase, family 3, N-terminal domain"/>
    <property type="match status" value="1"/>
</dbReference>
<feature type="binding site" evidence="10">
    <location>
        <position position="131"/>
    </location>
    <ligand>
        <name>substrate</name>
    </ligand>
</feature>
<name>A0A5Q0BPK4_9GAMM</name>
<dbReference type="UniPathway" id="UPA00544"/>
<dbReference type="KEGG" id="mmob:F6R98_13915"/>
<sequence length="339" mass="36784">MFDLRGTVLLPEEAEQLLHPAAGGIIFFTRNFESPEQIGELVKSIRSIRPDLLIAVDHEGGRVQRFRTGFTRLPPAAGFRRRLGDAAEALAFALETAGWLMAAELRAVGIDFSFAPVLDVDCGISAIIGDRSFSRDADEAGQDAWAFARGMKSAGMAAVGKHFPGHGAVALDSHLTLPVDTREYAALEQKDLLPFQLLIRHGLEGVMPAHVVYSAVDTLPAGFSPYWIDTVLRGKLGFDGCVFSDDLSMEGAAMMGGYVQRAAAALQAGCDMVLVCNHPEATVAVLESLEKRPPPALGYRLERMRATSQVLRWQALLQSEKHRKAVEMIIGLQENSGND</sequence>
<evidence type="ECO:0000256" key="7">
    <source>
        <dbReference type="ARBA" id="ARBA00023295"/>
    </source>
</evidence>
<dbReference type="GO" id="GO:0005975">
    <property type="term" value="P:carbohydrate metabolic process"/>
    <property type="evidence" value="ECO:0007669"/>
    <property type="project" value="InterPro"/>
</dbReference>
<evidence type="ECO:0000256" key="6">
    <source>
        <dbReference type="ARBA" id="ARBA00022984"/>
    </source>
</evidence>
<feature type="binding site" evidence="10">
    <location>
        <position position="57"/>
    </location>
    <ligand>
        <name>substrate</name>
    </ligand>
</feature>
<feature type="active site" description="Nucleophile" evidence="10">
    <location>
        <position position="245"/>
    </location>
</feature>
<gene>
    <name evidence="10 12" type="primary">nagZ</name>
    <name evidence="12" type="ORF">F6R98_13915</name>
</gene>
<dbReference type="InterPro" id="IPR022956">
    <property type="entry name" value="Beta_hexosaminidase_bac"/>
</dbReference>
<dbReference type="AlphaFoldDB" id="A0A5Q0BPK4"/>
<keyword evidence="3 10" id="KW-0132">Cell division</keyword>
<evidence type="ECO:0000256" key="2">
    <source>
        <dbReference type="ARBA" id="ARBA00022490"/>
    </source>
</evidence>
<dbReference type="EMBL" id="CP044205">
    <property type="protein sequence ID" value="QFY45122.1"/>
    <property type="molecule type" value="Genomic_DNA"/>
</dbReference>
<evidence type="ECO:0000256" key="9">
    <source>
        <dbReference type="ARBA" id="ARBA00023316"/>
    </source>
</evidence>
<keyword evidence="9 10" id="KW-0961">Cell wall biogenesis/degradation</keyword>
<evidence type="ECO:0000256" key="1">
    <source>
        <dbReference type="ARBA" id="ARBA00001231"/>
    </source>
</evidence>
<feature type="binding site" evidence="10">
    <location>
        <begin position="161"/>
        <end position="162"/>
    </location>
    <ligand>
        <name>substrate</name>
    </ligand>
</feature>
<evidence type="ECO:0000256" key="8">
    <source>
        <dbReference type="ARBA" id="ARBA00023306"/>
    </source>
</evidence>
<evidence type="ECO:0000256" key="4">
    <source>
        <dbReference type="ARBA" id="ARBA00022801"/>
    </source>
</evidence>
<feature type="domain" description="Glycoside hydrolase family 3 N-terminal" evidence="11">
    <location>
        <begin position="12"/>
        <end position="289"/>
    </location>
</feature>
<protein>
    <recommendedName>
        <fullName evidence="10">Beta-hexosaminidase</fullName>
        <ecNumber evidence="10">3.2.1.52</ecNumber>
    </recommendedName>
    <alternativeName>
        <fullName evidence="10">Beta-N-acetylhexosaminidase</fullName>
    </alternativeName>
    <alternativeName>
        <fullName evidence="10">N-acetyl-beta-glucosaminidase</fullName>
    </alternativeName>
</protein>
<dbReference type="GO" id="GO:0071555">
    <property type="term" value="P:cell wall organization"/>
    <property type="evidence" value="ECO:0007669"/>
    <property type="project" value="UniProtKB-KW"/>
</dbReference>
<proteinExistence type="inferred from homology"/>
<evidence type="ECO:0000256" key="5">
    <source>
        <dbReference type="ARBA" id="ARBA00022960"/>
    </source>
</evidence>
<dbReference type="NCBIfam" id="NF003740">
    <property type="entry name" value="PRK05337.1"/>
    <property type="match status" value="1"/>
</dbReference>
<feature type="active site" description="Proton donor/acceptor" evidence="10">
    <location>
        <position position="174"/>
    </location>
</feature>
<keyword evidence="4 10" id="KW-0378">Hydrolase</keyword>
<dbReference type="GO" id="GO:0009252">
    <property type="term" value="P:peptidoglycan biosynthetic process"/>
    <property type="evidence" value="ECO:0007669"/>
    <property type="project" value="UniProtKB-KW"/>
</dbReference>
<dbReference type="PROSITE" id="PS00775">
    <property type="entry name" value="GLYCOSYL_HYDROL_F3"/>
    <property type="match status" value="1"/>
</dbReference>
<dbReference type="HAMAP" id="MF_00364">
    <property type="entry name" value="NagZ"/>
    <property type="match status" value="1"/>
</dbReference>
<keyword evidence="8 10" id="KW-0131">Cell cycle</keyword>
<dbReference type="Proteomes" id="UP000325755">
    <property type="component" value="Chromosome"/>
</dbReference>
<reference evidence="12 13" key="1">
    <citation type="submission" date="2019-09" db="EMBL/GenBank/DDBJ databases">
        <title>Ecophysiology of the spiral-shaped methanotroph Methylospira mobilis as revealed by the complete genome sequence.</title>
        <authorList>
            <person name="Oshkin I.Y."/>
            <person name="Dedysh S.N."/>
            <person name="Miroshnikov K."/>
            <person name="Danilova O.V."/>
            <person name="Hakobyan A."/>
            <person name="Liesack W."/>
        </authorList>
    </citation>
    <scope>NUCLEOTIDE SEQUENCE [LARGE SCALE GENOMIC DNA]</scope>
    <source>
        <strain evidence="12 13">Shm1</strain>
    </source>
</reference>
<dbReference type="PANTHER" id="PTHR30480:SF13">
    <property type="entry name" value="BETA-HEXOSAMINIDASE"/>
    <property type="match status" value="1"/>
</dbReference>
<feature type="binding site" evidence="10">
    <location>
        <position position="65"/>
    </location>
    <ligand>
        <name>substrate</name>
    </ligand>
</feature>
<comment type="similarity">
    <text evidence="10">Belongs to the glycosyl hydrolase 3 family. NagZ subfamily.</text>
</comment>
<dbReference type="InterPro" id="IPR036962">
    <property type="entry name" value="Glyco_hydro_3_N_sf"/>
</dbReference>
<dbReference type="Pfam" id="PF00933">
    <property type="entry name" value="Glyco_hydro_3"/>
    <property type="match status" value="1"/>
</dbReference>
<dbReference type="InterPro" id="IPR019800">
    <property type="entry name" value="Glyco_hydro_3_AS"/>
</dbReference>
<dbReference type="GO" id="GO:0008360">
    <property type="term" value="P:regulation of cell shape"/>
    <property type="evidence" value="ECO:0007669"/>
    <property type="project" value="UniProtKB-KW"/>
</dbReference>
<evidence type="ECO:0000256" key="3">
    <source>
        <dbReference type="ARBA" id="ARBA00022618"/>
    </source>
</evidence>
<dbReference type="GO" id="GO:0009254">
    <property type="term" value="P:peptidoglycan turnover"/>
    <property type="evidence" value="ECO:0007669"/>
    <property type="project" value="UniProtKB-UniRule"/>
</dbReference>
<dbReference type="SUPFAM" id="SSF51445">
    <property type="entry name" value="(Trans)glycosidases"/>
    <property type="match status" value="1"/>
</dbReference>
<dbReference type="InParanoid" id="A0A5Q0BPK4"/>
<dbReference type="InterPro" id="IPR017853">
    <property type="entry name" value="GH"/>
</dbReference>
<dbReference type="PANTHER" id="PTHR30480">
    <property type="entry name" value="BETA-HEXOSAMINIDASE-RELATED"/>
    <property type="match status" value="1"/>
</dbReference>
<dbReference type="GO" id="GO:0005737">
    <property type="term" value="C:cytoplasm"/>
    <property type="evidence" value="ECO:0007669"/>
    <property type="project" value="UniProtKB-SubCell"/>
</dbReference>
<dbReference type="GO" id="GO:0004563">
    <property type="term" value="F:beta-N-acetylhexosaminidase activity"/>
    <property type="evidence" value="ECO:0007669"/>
    <property type="project" value="UniProtKB-UniRule"/>
</dbReference>
<keyword evidence="5 10" id="KW-0133">Cell shape</keyword>
<keyword evidence="7 10" id="KW-0326">Glycosidase</keyword>
<dbReference type="GO" id="GO:0051301">
    <property type="term" value="P:cell division"/>
    <property type="evidence" value="ECO:0007669"/>
    <property type="project" value="UniProtKB-KW"/>
</dbReference>
<dbReference type="InterPro" id="IPR001764">
    <property type="entry name" value="Glyco_hydro_3_N"/>
</dbReference>
<comment type="function">
    <text evidence="10">Plays a role in peptidoglycan recycling by cleaving the terminal beta-1,4-linked N-acetylglucosamine (GlcNAc) from peptide-linked peptidoglycan fragments, giving rise to free GlcNAc, anhydro-N-acetylmuramic acid and anhydro-N-acetylmuramic acid-linked peptides.</text>
</comment>
<keyword evidence="2 10" id="KW-0963">Cytoplasm</keyword>
<comment type="subcellular location">
    <subcellularLocation>
        <location evidence="10">Cytoplasm</location>
    </subcellularLocation>
</comment>
<organism evidence="12 13">
    <name type="scientific">Candidatus Methylospira mobilis</name>
    <dbReference type="NCBI Taxonomy" id="1808979"/>
    <lineage>
        <taxon>Bacteria</taxon>
        <taxon>Pseudomonadati</taxon>
        <taxon>Pseudomonadota</taxon>
        <taxon>Gammaproteobacteria</taxon>
        <taxon>Methylococcales</taxon>
        <taxon>Methylococcaceae</taxon>
        <taxon>Candidatus Methylospira</taxon>
    </lineage>
</organism>
<dbReference type="FunCoup" id="A0A5Q0BPK4">
    <property type="interactions" value="334"/>
</dbReference>
<dbReference type="InterPro" id="IPR050226">
    <property type="entry name" value="NagZ_Beta-hexosaminidase"/>
</dbReference>
<comment type="catalytic activity">
    <reaction evidence="1 10">
        <text>Hydrolysis of terminal non-reducing N-acetyl-D-hexosamine residues in N-acetyl-beta-D-hexosaminides.</text>
        <dbReference type="EC" id="3.2.1.52"/>
    </reaction>
</comment>
<evidence type="ECO:0000313" key="12">
    <source>
        <dbReference type="EMBL" id="QFY45122.1"/>
    </source>
</evidence>
<evidence type="ECO:0000313" key="13">
    <source>
        <dbReference type="Proteomes" id="UP000325755"/>
    </source>
</evidence>
<comment type="pathway">
    <text evidence="10">Cell wall biogenesis; peptidoglycan recycling.</text>
</comment>
<keyword evidence="6 10" id="KW-0573">Peptidoglycan synthesis</keyword>
<keyword evidence="13" id="KW-1185">Reference proteome</keyword>
<feature type="site" description="Important for catalytic activity" evidence="10">
    <location>
        <position position="172"/>
    </location>
</feature>
<evidence type="ECO:0000256" key="10">
    <source>
        <dbReference type="HAMAP-Rule" id="MF_00364"/>
    </source>
</evidence>
<dbReference type="EC" id="3.2.1.52" evidence="10"/>
<accession>A0A5Q0BPK4</accession>